<dbReference type="PANTHER" id="PTHR24406">
    <property type="entry name" value="TRANSCRIPTIONAL REPRESSOR CTCFL-RELATED"/>
    <property type="match status" value="1"/>
</dbReference>
<evidence type="ECO:0000256" key="4">
    <source>
        <dbReference type="ARBA" id="ARBA00022737"/>
    </source>
</evidence>
<reference evidence="14" key="4">
    <citation type="submission" date="2025-09" db="UniProtKB">
        <authorList>
            <consortium name="Ensembl"/>
        </authorList>
    </citation>
    <scope>IDENTIFICATION</scope>
    <source>
        <strain evidence="14">HSOK</strain>
    </source>
</reference>
<evidence type="ECO:0000256" key="3">
    <source>
        <dbReference type="ARBA" id="ARBA00022723"/>
    </source>
</evidence>
<feature type="domain" description="C2H2-type" evidence="13">
    <location>
        <begin position="273"/>
        <end position="300"/>
    </location>
</feature>
<evidence type="ECO:0000256" key="1">
    <source>
        <dbReference type="ARBA" id="ARBA00004123"/>
    </source>
</evidence>
<keyword evidence="3" id="KW-0479">Metal-binding</keyword>
<dbReference type="Proteomes" id="UP000265200">
    <property type="component" value="Chromosome 13"/>
</dbReference>
<evidence type="ECO:0000256" key="10">
    <source>
        <dbReference type="ARBA" id="ARBA00023242"/>
    </source>
</evidence>
<keyword evidence="4" id="KW-0677">Repeat</keyword>
<evidence type="ECO:0000256" key="6">
    <source>
        <dbReference type="ARBA" id="ARBA00022833"/>
    </source>
</evidence>
<reference evidence="14" key="3">
    <citation type="submission" date="2025-08" db="UniProtKB">
        <authorList>
            <consortium name="Ensembl"/>
        </authorList>
    </citation>
    <scope>IDENTIFICATION</scope>
    <source>
        <strain evidence="14">HSOK</strain>
    </source>
</reference>
<feature type="domain" description="C2H2-type" evidence="13">
    <location>
        <begin position="329"/>
        <end position="349"/>
    </location>
</feature>
<reference evidence="14 15" key="2">
    <citation type="submission" date="2017-04" db="EMBL/GenBank/DDBJ databases">
        <title>CpG methylation of centromeres and impact of large insertions on vertebrate speciation.</title>
        <authorList>
            <person name="Ichikawa K."/>
            <person name="Yoshimura J."/>
            <person name="Morishita S."/>
        </authorList>
    </citation>
    <scope>NUCLEOTIDE SEQUENCE</scope>
    <source>
        <strain evidence="14 15">HSOK</strain>
    </source>
</reference>
<accession>A0A3P9HES7</accession>
<dbReference type="GO" id="GO:0008270">
    <property type="term" value="F:zinc ion binding"/>
    <property type="evidence" value="ECO:0007669"/>
    <property type="project" value="UniProtKB-KW"/>
</dbReference>
<comment type="similarity">
    <text evidence="2">Belongs to the krueppel C2H2-type zinc-finger protein family.</text>
</comment>
<dbReference type="FunFam" id="3.30.160.60:FF:001480">
    <property type="entry name" value="Si:cabz01071911.3"/>
    <property type="match status" value="1"/>
</dbReference>
<dbReference type="InterPro" id="IPR050888">
    <property type="entry name" value="ZnF_C2H2-type_TF"/>
</dbReference>
<dbReference type="GO" id="GO:0005634">
    <property type="term" value="C:nucleus"/>
    <property type="evidence" value="ECO:0007669"/>
    <property type="project" value="UniProtKB-SubCell"/>
</dbReference>
<evidence type="ECO:0000313" key="14">
    <source>
        <dbReference type="Ensembl" id="ENSORLP00015006256.1"/>
    </source>
</evidence>
<dbReference type="AlphaFoldDB" id="A0A3P9HES7"/>
<keyword evidence="5 11" id="KW-0863">Zinc-finger</keyword>
<sequence>MRKCDAGNGNGPRRTHFAAGQPNLGLLRIKTDGFWVRFWSVCGSKSSSCDNAWRLKAQHGGALRQRGGVDRGSRHPGHRIRFQGRLRQRGSEPGVGGRPVRRNPGNREMFGGSDPQSLHRVLLGAVRGERGPAGQSGAAGGCSAEESRSLRRWESQAGKRFFCEHCDSGFHWKSDLKKHVELHKRKFFCQLCHESFLDEASLENHLSSHGSAQSLLPFRCPYCKRSYRREESLQNHLKRHQQVRPPKPFGCDQCKKTFRVNYHQRSHSGEKPFVCDKCGKRFFQAASLKQHERIHTGEKPYKCDQCGKAFRTDGNFYRHMRIHTGEKPFECGYCQKKFHQSNQLKSHLKKLLLLFFLNN</sequence>
<dbReference type="PROSITE" id="PS00028">
    <property type="entry name" value="ZINC_FINGER_C2H2_1"/>
    <property type="match status" value="5"/>
</dbReference>
<evidence type="ECO:0000259" key="13">
    <source>
        <dbReference type="PROSITE" id="PS50157"/>
    </source>
</evidence>
<dbReference type="FunFam" id="3.30.160.60:FF:000624">
    <property type="entry name" value="zinc finger protein 697"/>
    <property type="match status" value="1"/>
</dbReference>
<keyword evidence="9" id="KW-0804">Transcription</keyword>
<dbReference type="GO" id="GO:0003677">
    <property type="term" value="F:DNA binding"/>
    <property type="evidence" value="ECO:0007669"/>
    <property type="project" value="UniProtKB-KW"/>
</dbReference>
<evidence type="ECO:0000256" key="9">
    <source>
        <dbReference type="ARBA" id="ARBA00023163"/>
    </source>
</evidence>
<dbReference type="Gene3D" id="3.30.160.60">
    <property type="entry name" value="Classic Zinc Finger"/>
    <property type="match status" value="5"/>
</dbReference>
<name>A0A3P9HES7_ORYLA</name>
<evidence type="ECO:0000256" key="11">
    <source>
        <dbReference type="PROSITE-ProRule" id="PRU00042"/>
    </source>
</evidence>
<dbReference type="InterPro" id="IPR036236">
    <property type="entry name" value="Znf_C2H2_sf"/>
</dbReference>
<evidence type="ECO:0000256" key="7">
    <source>
        <dbReference type="ARBA" id="ARBA00023015"/>
    </source>
</evidence>
<organism evidence="14 15">
    <name type="scientific">Oryzias latipes</name>
    <name type="common">Japanese rice fish</name>
    <name type="synonym">Japanese killifish</name>
    <dbReference type="NCBI Taxonomy" id="8090"/>
    <lineage>
        <taxon>Eukaryota</taxon>
        <taxon>Metazoa</taxon>
        <taxon>Chordata</taxon>
        <taxon>Craniata</taxon>
        <taxon>Vertebrata</taxon>
        <taxon>Euteleostomi</taxon>
        <taxon>Actinopterygii</taxon>
        <taxon>Neopterygii</taxon>
        <taxon>Teleostei</taxon>
        <taxon>Neoteleostei</taxon>
        <taxon>Acanthomorphata</taxon>
        <taxon>Ovalentaria</taxon>
        <taxon>Atherinomorphae</taxon>
        <taxon>Beloniformes</taxon>
        <taxon>Adrianichthyidae</taxon>
        <taxon>Oryziinae</taxon>
        <taxon>Oryzias</taxon>
    </lineage>
</organism>
<dbReference type="Ensembl" id="ENSORLT00015004529.1">
    <property type="protein sequence ID" value="ENSORLP00015006256.1"/>
    <property type="gene ID" value="ENSORLG00015007128.1"/>
</dbReference>
<feature type="domain" description="C2H2-type" evidence="13">
    <location>
        <begin position="161"/>
        <end position="183"/>
    </location>
</feature>
<keyword evidence="8" id="KW-0238">DNA-binding</keyword>
<keyword evidence="10" id="KW-0539">Nucleus</keyword>
<feature type="domain" description="C2H2-type" evidence="13">
    <location>
        <begin position="249"/>
        <end position="272"/>
    </location>
</feature>
<keyword evidence="6" id="KW-0862">Zinc</keyword>
<feature type="domain" description="C2H2-type" evidence="13">
    <location>
        <begin position="301"/>
        <end position="328"/>
    </location>
</feature>
<feature type="region of interest" description="Disordered" evidence="12">
    <location>
        <begin position="84"/>
        <end position="115"/>
    </location>
</feature>
<keyword evidence="7" id="KW-0805">Transcription regulation</keyword>
<evidence type="ECO:0000256" key="8">
    <source>
        <dbReference type="ARBA" id="ARBA00023125"/>
    </source>
</evidence>
<evidence type="ECO:0000256" key="5">
    <source>
        <dbReference type="ARBA" id="ARBA00022771"/>
    </source>
</evidence>
<dbReference type="SUPFAM" id="SSF57667">
    <property type="entry name" value="beta-beta-alpha zinc fingers"/>
    <property type="match status" value="4"/>
</dbReference>
<comment type="subcellular location">
    <subcellularLocation>
        <location evidence="1">Nucleus</location>
    </subcellularLocation>
</comment>
<dbReference type="PROSITE" id="PS50157">
    <property type="entry name" value="ZINC_FINGER_C2H2_2"/>
    <property type="match status" value="7"/>
</dbReference>
<reference key="1">
    <citation type="journal article" date="2007" name="Nature">
        <title>The medaka draft genome and insights into vertebrate genome evolution.</title>
        <authorList>
            <person name="Kasahara M."/>
            <person name="Naruse K."/>
            <person name="Sasaki S."/>
            <person name="Nakatani Y."/>
            <person name="Qu W."/>
            <person name="Ahsan B."/>
            <person name="Yamada T."/>
            <person name="Nagayasu Y."/>
            <person name="Doi K."/>
            <person name="Kasai Y."/>
            <person name="Jindo T."/>
            <person name="Kobayashi D."/>
            <person name="Shimada A."/>
            <person name="Toyoda A."/>
            <person name="Kuroki Y."/>
            <person name="Fujiyama A."/>
            <person name="Sasaki T."/>
            <person name="Shimizu A."/>
            <person name="Asakawa S."/>
            <person name="Shimizu N."/>
            <person name="Hashimoto S."/>
            <person name="Yang J."/>
            <person name="Lee Y."/>
            <person name="Matsushima K."/>
            <person name="Sugano S."/>
            <person name="Sakaizumi M."/>
            <person name="Narita T."/>
            <person name="Ohishi K."/>
            <person name="Haga S."/>
            <person name="Ohta F."/>
            <person name="Nomoto H."/>
            <person name="Nogata K."/>
            <person name="Morishita T."/>
            <person name="Endo T."/>
            <person name="Shin-I T."/>
            <person name="Takeda H."/>
            <person name="Morishita S."/>
            <person name="Kohara Y."/>
        </authorList>
    </citation>
    <scope>NUCLEOTIDE SEQUENCE [LARGE SCALE GENOMIC DNA]</scope>
    <source>
        <strain>Hd-rR</strain>
    </source>
</reference>
<feature type="domain" description="C2H2-type" evidence="13">
    <location>
        <begin position="218"/>
        <end position="245"/>
    </location>
</feature>
<evidence type="ECO:0000256" key="2">
    <source>
        <dbReference type="ARBA" id="ARBA00006991"/>
    </source>
</evidence>
<dbReference type="FunFam" id="3.30.160.60:FF:002343">
    <property type="entry name" value="Zinc finger protein 33A"/>
    <property type="match status" value="1"/>
</dbReference>
<proteinExistence type="inferred from homology"/>
<dbReference type="Pfam" id="PF00096">
    <property type="entry name" value="zf-C2H2"/>
    <property type="match status" value="2"/>
</dbReference>
<dbReference type="InterPro" id="IPR013087">
    <property type="entry name" value="Znf_C2H2_type"/>
</dbReference>
<dbReference type="SMART" id="SM00355">
    <property type="entry name" value="ZnF_C2H2"/>
    <property type="match status" value="7"/>
</dbReference>
<evidence type="ECO:0000313" key="15">
    <source>
        <dbReference type="Proteomes" id="UP000265200"/>
    </source>
</evidence>
<evidence type="ECO:0000256" key="12">
    <source>
        <dbReference type="SAM" id="MobiDB-lite"/>
    </source>
</evidence>
<protein>
    <recommendedName>
        <fullName evidence="13">C2H2-type domain-containing protein</fullName>
    </recommendedName>
</protein>
<dbReference type="Pfam" id="PF13465">
    <property type="entry name" value="zf-H2C2_2"/>
    <property type="match status" value="1"/>
</dbReference>
<feature type="domain" description="C2H2-type" evidence="13">
    <location>
        <begin position="187"/>
        <end position="214"/>
    </location>
</feature>